<comment type="caution">
    <text evidence="2">The sequence shown here is derived from an EMBL/GenBank/DDBJ whole genome shotgun (WGS) entry which is preliminary data.</text>
</comment>
<name>A0A8J4IRT7_SPHME</name>
<dbReference type="Proteomes" id="UP000785099">
    <property type="component" value="Unassembled WGS sequence"/>
</dbReference>
<accession>A0A8J4IRT7</accession>
<feature type="non-terminal residue" evidence="2">
    <location>
        <position position="112"/>
    </location>
</feature>
<sequence>QAGKMLVLLPDIMETQQDASTDNKMKALLVFRNVMGHMKRKEASPTALQLVEKLLPLFDDESSQLRELSICLFKDAMQMVVGNDKQQMKKNVRRSLLPLFFHMSDQSESVAK</sequence>
<feature type="non-terminal residue" evidence="2">
    <location>
        <position position="1"/>
    </location>
</feature>
<dbReference type="InterPro" id="IPR045206">
    <property type="entry name" value="Maestro_heat-like_prot"/>
</dbReference>
<evidence type="ECO:0000313" key="2">
    <source>
        <dbReference type="EMBL" id="KAF1457870.1"/>
    </source>
</evidence>
<reference evidence="2 3" key="1">
    <citation type="journal article" date="2019" name="Gigascience">
        <title>High-coverage genomes to elucidate the evolution of penguins.</title>
        <authorList>
            <person name="Pan H."/>
            <person name="Cole T.L."/>
            <person name="Bi X."/>
            <person name="Fang M."/>
            <person name="Zhou C."/>
            <person name="Yang Z."/>
            <person name="Ksepka D.T."/>
            <person name="Hart T."/>
            <person name="Bouzat J.L."/>
            <person name="Argilla L.S."/>
            <person name="Bertelsen M.F."/>
            <person name="Boersma P.D."/>
            <person name="Bost C.A."/>
            <person name="Cherel Y."/>
            <person name="Dann P."/>
            <person name="Fiddaman S.R."/>
            <person name="Howard P."/>
            <person name="Labuschagne K."/>
            <person name="Mattern T."/>
            <person name="Miller G."/>
            <person name="Parker P."/>
            <person name="Phillips R.A."/>
            <person name="Quillfeldt P."/>
            <person name="Ryan P.G."/>
            <person name="Taylor H."/>
            <person name="Thompson D.R."/>
            <person name="Young M.J."/>
            <person name="Ellegaard M.R."/>
            <person name="Gilbert M.T.P."/>
            <person name="Sinding M.S."/>
            <person name="Pacheco G."/>
            <person name="Shepherd L.D."/>
            <person name="Tennyson A.J.D."/>
            <person name="Grosser S."/>
            <person name="Kay E."/>
            <person name="Nupen L.J."/>
            <person name="Ellenberg U."/>
            <person name="Houston D.M."/>
            <person name="Reeve A.H."/>
            <person name="Johnson K."/>
            <person name="Masello J.F."/>
            <person name="Stracke T."/>
            <person name="McKinlay B."/>
            <person name="Borboroglu P.G."/>
            <person name="Zhang D.X."/>
            <person name="Zhang G."/>
        </authorList>
    </citation>
    <scope>NUCLEOTIDE SEQUENCE [LARGE SCALE GENOMIC DNA]</scope>
    <source>
        <strain evidence="2">GAPE 212</strain>
    </source>
</reference>
<dbReference type="PANTHER" id="PTHR23120">
    <property type="entry name" value="MAESTRO-RELATED HEAT DOMAIN-CONTAINING"/>
    <property type="match status" value="1"/>
</dbReference>
<organism evidence="2 3">
    <name type="scientific">Spheniscus mendiculus</name>
    <name type="common">Galapagos penguin</name>
    <dbReference type="NCBI Taxonomy" id="156760"/>
    <lineage>
        <taxon>Eukaryota</taxon>
        <taxon>Metazoa</taxon>
        <taxon>Chordata</taxon>
        <taxon>Craniata</taxon>
        <taxon>Vertebrata</taxon>
        <taxon>Euteleostomi</taxon>
        <taxon>Archelosauria</taxon>
        <taxon>Archosauria</taxon>
        <taxon>Dinosauria</taxon>
        <taxon>Saurischia</taxon>
        <taxon>Theropoda</taxon>
        <taxon>Coelurosauria</taxon>
        <taxon>Aves</taxon>
        <taxon>Neognathae</taxon>
        <taxon>Neoaves</taxon>
        <taxon>Aequornithes</taxon>
        <taxon>Sphenisciformes</taxon>
        <taxon>Spheniscidae</taxon>
        <taxon>Spheniscus</taxon>
    </lineage>
</organism>
<evidence type="ECO:0000259" key="1">
    <source>
        <dbReference type="Pfam" id="PF23227"/>
    </source>
</evidence>
<keyword evidence="3" id="KW-1185">Reference proteome</keyword>
<proteinExistence type="predicted"/>
<dbReference type="InterPro" id="IPR055406">
    <property type="entry name" value="HEAT_Maestro"/>
</dbReference>
<feature type="domain" description="Maestro/Maestro-like HEAT-repeats" evidence="1">
    <location>
        <begin position="7"/>
        <end position="112"/>
    </location>
</feature>
<protein>
    <recommendedName>
        <fullName evidence="1">Maestro/Maestro-like HEAT-repeats domain-containing protein</fullName>
    </recommendedName>
</protein>
<dbReference type="PANTHER" id="PTHR23120:SF42">
    <property type="entry name" value="MAESTRO HEAT-LIKE REPEAT FAMILY MEMBER 3"/>
    <property type="match status" value="1"/>
</dbReference>
<dbReference type="GO" id="GO:0005737">
    <property type="term" value="C:cytoplasm"/>
    <property type="evidence" value="ECO:0007669"/>
    <property type="project" value="TreeGrafter"/>
</dbReference>
<evidence type="ECO:0000313" key="3">
    <source>
        <dbReference type="Proteomes" id="UP000785099"/>
    </source>
</evidence>
<gene>
    <name evidence="2" type="ORF">FQV24_0000650</name>
</gene>
<dbReference type="SUPFAM" id="SSF48371">
    <property type="entry name" value="ARM repeat"/>
    <property type="match status" value="1"/>
</dbReference>
<dbReference type="AlphaFoldDB" id="A0A8J4IRT7"/>
<dbReference type="EMBL" id="VUKU01001691">
    <property type="protein sequence ID" value="KAF1457870.1"/>
    <property type="molecule type" value="Genomic_DNA"/>
</dbReference>
<dbReference type="Pfam" id="PF23227">
    <property type="entry name" value="HEAT_MROH2B_C"/>
    <property type="match status" value="1"/>
</dbReference>
<dbReference type="InterPro" id="IPR016024">
    <property type="entry name" value="ARM-type_fold"/>
</dbReference>